<dbReference type="WBParaSite" id="ALUE_0000989301-mRNA-1">
    <property type="protein sequence ID" value="ALUE_0000989301-mRNA-1"/>
    <property type="gene ID" value="ALUE_0000989301"/>
</dbReference>
<dbReference type="AlphaFoldDB" id="A0A9J2PK48"/>
<keyword evidence="2" id="KW-1185">Reference proteome</keyword>
<dbReference type="GO" id="GO:0071944">
    <property type="term" value="C:cell periphery"/>
    <property type="evidence" value="ECO:0007669"/>
    <property type="project" value="UniProtKB-ARBA"/>
</dbReference>
<dbReference type="InterPro" id="IPR055261">
    <property type="entry name" value="PI_transfer_N"/>
</dbReference>
<evidence type="ECO:0000313" key="3">
    <source>
        <dbReference type="WBParaSite" id="ALUE_0000989301-mRNA-1"/>
    </source>
</evidence>
<evidence type="ECO:0000313" key="2">
    <source>
        <dbReference type="Proteomes" id="UP000036681"/>
    </source>
</evidence>
<dbReference type="PANTHER" id="PTHR10658">
    <property type="entry name" value="PHOSPHATIDYLINOSITOL TRANSFER PROTEIN"/>
    <property type="match status" value="1"/>
</dbReference>
<dbReference type="GO" id="GO:0005737">
    <property type="term" value="C:cytoplasm"/>
    <property type="evidence" value="ECO:0007669"/>
    <property type="project" value="TreeGrafter"/>
</dbReference>
<dbReference type="PRINTS" id="PR00391">
    <property type="entry name" value="PITRANSFER"/>
</dbReference>
<proteinExistence type="predicted"/>
<dbReference type="Pfam" id="PF02121">
    <property type="entry name" value="IP_trans"/>
    <property type="match status" value="2"/>
</dbReference>
<sequence length="576" mass="67391">MVQSKYFQEYRILLPLEVTEYQRGRLYAVAEVSKNETGGGDGVQVVKQEEFTSEMLKPGEILNGTYTYKIYYSKSKSPWVFRKLLPDTAFILHEECWNAYPYCKTVITNPDYMKENFHLTIESVHLADNGETENALGLSKELLAKREVVMIDIYDDSFLKQSDITPEADPRIFKSKKTGRGELTEDWSTTTKPVMCCYKVVKIQFKMFGFQRFVEGLCQRQYPRIFSKFNRETFCSIDKWYDMTMDDIRIFEEETAETLKKRIKDVEKRGTICDVDDINLNHPINDCLYARFQEYRILLPLAVDEYQRAQLYAVAETSKNETGGGDGVQVLKQHRFTSDKIRPDGQMLSGMYTSKIYHSKSKSPWMFRKLLPDAAFILHEECWNAYPYCKTIITNPEYMRENFYLTIESMHLADRGGSHNALALNSDLLKKREIVMIDIYNDSDLKPTDITPETDPRLFLSKRTGRGKLTADWSKNTTPVMCCYKVVQVQFKMFGWQRIVERMFQLQYPRIFSKFNREAFCWIDKWYDMSMDDIRKLEHETAIMLTKRIKDPEQRGIVCDVGDRPAEATKSDMSIG</sequence>
<dbReference type="InterPro" id="IPR023393">
    <property type="entry name" value="START-like_dom_sf"/>
</dbReference>
<organism evidence="2 3">
    <name type="scientific">Ascaris lumbricoides</name>
    <name type="common">Giant roundworm</name>
    <dbReference type="NCBI Taxonomy" id="6252"/>
    <lineage>
        <taxon>Eukaryota</taxon>
        <taxon>Metazoa</taxon>
        <taxon>Ecdysozoa</taxon>
        <taxon>Nematoda</taxon>
        <taxon>Chromadorea</taxon>
        <taxon>Rhabditida</taxon>
        <taxon>Spirurina</taxon>
        <taxon>Ascaridomorpha</taxon>
        <taxon>Ascaridoidea</taxon>
        <taxon>Ascarididae</taxon>
        <taxon>Ascaris</taxon>
    </lineage>
</organism>
<dbReference type="SUPFAM" id="SSF55961">
    <property type="entry name" value="Bet v1-like"/>
    <property type="match status" value="2"/>
</dbReference>
<dbReference type="Proteomes" id="UP000036681">
    <property type="component" value="Unplaced"/>
</dbReference>
<accession>A0A9J2PK48</accession>
<name>A0A9J2PK48_ASCLU</name>
<feature type="domain" description="Phosphatidylinositol transfer protein N-terminal" evidence="1">
    <location>
        <begin position="7"/>
        <end position="256"/>
    </location>
</feature>
<protein>
    <submittedName>
        <fullName evidence="3">Phosphatidylinositol transfer protein</fullName>
    </submittedName>
</protein>
<evidence type="ECO:0000259" key="1">
    <source>
        <dbReference type="Pfam" id="PF02121"/>
    </source>
</evidence>
<dbReference type="GO" id="GO:0031210">
    <property type="term" value="F:phosphatidylcholine binding"/>
    <property type="evidence" value="ECO:0007669"/>
    <property type="project" value="TreeGrafter"/>
</dbReference>
<dbReference type="GO" id="GO:0008525">
    <property type="term" value="F:phosphatidylcholine transporter activity"/>
    <property type="evidence" value="ECO:0007669"/>
    <property type="project" value="TreeGrafter"/>
</dbReference>
<dbReference type="GO" id="GO:0035091">
    <property type="term" value="F:phosphatidylinositol binding"/>
    <property type="evidence" value="ECO:0007669"/>
    <property type="project" value="TreeGrafter"/>
</dbReference>
<dbReference type="FunFam" id="3.30.530.20:FF:000028">
    <property type="entry name" value="Phosphatidylinositol transfer protein 5"/>
    <property type="match status" value="2"/>
</dbReference>
<dbReference type="Gene3D" id="3.30.530.20">
    <property type="match status" value="2"/>
</dbReference>
<feature type="domain" description="Phosphatidylinositol transfer protein N-terminal" evidence="1">
    <location>
        <begin position="292"/>
        <end position="541"/>
    </location>
</feature>
<dbReference type="PANTHER" id="PTHR10658:SF35">
    <property type="entry name" value="PHOSPHATIDYLINOSITOL TRANSFER PROTEIN"/>
    <property type="match status" value="1"/>
</dbReference>
<dbReference type="GO" id="GO:0008526">
    <property type="term" value="F:phosphatidylinositol transfer activity"/>
    <property type="evidence" value="ECO:0007669"/>
    <property type="project" value="TreeGrafter"/>
</dbReference>
<dbReference type="InterPro" id="IPR001666">
    <property type="entry name" value="PI_transfer"/>
</dbReference>
<reference evidence="3" key="1">
    <citation type="submission" date="2023-03" db="UniProtKB">
        <authorList>
            <consortium name="WormBaseParasite"/>
        </authorList>
    </citation>
    <scope>IDENTIFICATION</scope>
</reference>